<dbReference type="AlphaFoldDB" id="A0A657LQ74"/>
<evidence type="ECO:0000313" key="2">
    <source>
        <dbReference type="Proteomes" id="UP000182661"/>
    </source>
</evidence>
<proteinExistence type="predicted"/>
<dbReference type="OrthoDB" id="6198191at2"/>
<gene>
    <name evidence="1" type="ORF">AX760_21470</name>
</gene>
<reference evidence="1 2" key="1">
    <citation type="submission" date="2016-02" db="EMBL/GenBank/DDBJ databases">
        <title>Genome sequencing of a beta-galactosidase producing bacteria Rhizobium sp. 59.</title>
        <authorList>
            <person name="Wang D."/>
            <person name="Kot W."/>
            <person name="Qin Y."/>
            <person name="Hansen L."/>
            <person name="Naqvi K."/>
            <person name="Rensing C."/>
        </authorList>
    </citation>
    <scope>NUCLEOTIDE SEQUENCE [LARGE SCALE GENOMIC DNA]</scope>
    <source>
        <strain evidence="1 2">59</strain>
    </source>
</reference>
<dbReference type="EMBL" id="LSRP01000106">
    <property type="protein sequence ID" value="OJF93648.1"/>
    <property type="molecule type" value="Genomic_DNA"/>
</dbReference>
<name>A0A657LQ74_9HYPH</name>
<protein>
    <submittedName>
        <fullName evidence="1">Uncharacterized protein</fullName>
    </submittedName>
</protein>
<sequence>MPTTNDAAQEAFLAAKTDIDMMLVRLAAHSADHFETSPDEIHWGHVGTLNHYRARLREITNMAFHEGEHVE</sequence>
<accession>A0A657LQ74</accession>
<organism evidence="1 2">
    <name type="scientific">Pararhizobium antarcticum</name>
    <dbReference type="NCBI Taxonomy" id="1798805"/>
    <lineage>
        <taxon>Bacteria</taxon>
        <taxon>Pseudomonadati</taxon>
        <taxon>Pseudomonadota</taxon>
        <taxon>Alphaproteobacteria</taxon>
        <taxon>Hyphomicrobiales</taxon>
        <taxon>Rhizobiaceae</taxon>
        <taxon>Rhizobium/Agrobacterium group</taxon>
        <taxon>Pararhizobium</taxon>
    </lineage>
</organism>
<dbReference type="RefSeq" id="WP_071834424.1">
    <property type="nucleotide sequence ID" value="NZ_LSRP01000106.1"/>
</dbReference>
<comment type="caution">
    <text evidence="1">The sequence shown here is derived from an EMBL/GenBank/DDBJ whole genome shotgun (WGS) entry which is preliminary data.</text>
</comment>
<evidence type="ECO:0000313" key="1">
    <source>
        <dbReference type="EMBL" id="OJF93648.1"/>
    </source>
</evidence>
<keyword evidence="2" id="KW-1185">Reference proteome</keyword>
<dbReference type="Proteomes" id="UP000182661">
    <property type="component" value="Unassembled WGS sequence"/>
</dbReference>